<evidence type="ECO:0000313" key="10">
    <source>
        <dbReference type="EMBL" id="KAE8077443.1"/>
    </source>
</evidence>
<dbReference type="FunFam" id="1.10.8.60:FF:000116">
    <property type="entry name" value="p-loop containing nucleoside triphosphate hydrolase superfamily protein"/>
    <property type="match status" value="1"/>
</dbReference>
<dbReference type="SUPFAM" id="SSF52540">
    <property type="entry name" value="P-loop containing nucleoside triphosphate hydrolases"/>
    <property type="match status" value="1"/>
</dbReference>
<accession>A0A5N6REJ4</accession>
<evidence type="ECO:0000313" key="11">
    <source>
        <dbReference type="Proteomes" id="UP000327013"/>
    </source>
</evidence>
<feature type="region of interest" description="Disordered" evidence="8">
    <location>
        <begin position="1"/>
        <end position="116"/>
    </location>
</feature>
<keyword evidence="11" id="KW-1185">Reference proteome</keyword>
<evidence type="ECO:0000256" key="1">
    <source>
        <dbReference type="ARBA" id="ARBA00004123"/>
    </source>
</evidence>
<evidence type="ECO:0000256" key="4">
    <source>
        <dbReference type="ARBA" id="ARBA00022763"/>
    </source>
</evidence>
<name>A0A5N6REJ4_9ROSI</name>
<dbReference type="GO" id="GO:0033314">
    <property type="term" value="P:mitotic DNA replication checkpoint signaling"/>
    <property type="evidence" value="ECO:0007669"/>
    <property type="project" value="TreeGrafter"/>
</dbReference>
<feature type="compositionally biased region" description="Basic and acidic residues" evidence="8">
    <location>
        <begin position="1"/>
        <end position="10"/>
    </location>
</feature>
<dbReference type="GO" id="GO:0005524">
    <property type="term" value="F:ATP binding"/>
    <property type="evidence" value="ECO:0007669"/>
    <property type="project" value="UniProtKB-KW"/>
</dbReference>
<dbReference type="InterPro" id="IPR003959">
    <property type="entry name" value="ATPase_AAA_core"/>
</dbReference>
<evidence type="ECO:0000256" key="5">
    <source>
        <dbReference type="ARBA" id="ARBA00022840"/>
    </source>
</evidence>
<dbReference type="Proteomes" id="UP000327013">
    <property type="component" value="Chromosome 6"/>
</dbReference>
<dbReference type="EMBL" id="CM017326">
    <property type="protein sequence ID" value="KAE8077443.1"/>
    <property type="molecule type" value="Genomic_DNA"/>
</dbReference>
<dbReference type="InterPro" id="IPR004582">
    <property type="entry name" value="Checkpoint_prot_Rad17_Rad24"/>
</dbReference>
<feature type="compositionally biased region" description="Polar residues" evidence="8">
    <location>
        <begin position="99"/>
        <end position="110"/>
    </location>
</feature>
<sequence>MDKADEKDEPSPATEISPEGLRRPARRCVRRKLVQSTLFPQKPQEREENGDQKGEKSCGEDEDGEEEELCGSQSNKRKPKGKTMPQPRASKKSKEKRPLNTTPKKTSANSIKCEAASPPIPDLRLEAKKSAEENSRMFAGKQIHPFFSSWKVGKKNQELTEGDGSWCSVDRKDKRITCGPIHVFETTQDDAAFLDWRNWTFCDDTSINAIHGSENTSQSVYEGSAGSLHVDNLPIILHPCDASTLQNEVPLDQHLSKQEHSPELDYEVDKVGLFSGHTSCLRRSDTEEQSRFLQERMMPYYAGPGNQLEGSLWTYKYKPKKATEVCGNDEAVKFLSDWLRLWHARSFHNRKDQAGGDQCNMQDGDYYCSHNDSDSEEIDEDDRLKNVLLVTGPIGSGKSAAIYACAQEQGFEVLEVSASDCRNGALVKQRFGEALESRWLKRPLGHPVESCNNDAVKSPLAVPNGKASQGFENELVEVISLSDEEASHDKIGSPTKFVYKENGIASHQGEVKPLILFEDVDITFLEDRGFVAAIQQVAETAKGPMILTSNSINPVLPDNLDRLQVCFKLPSLKELLCHAYMVCAAEGANIHPHLLERLIGSCRGDIRKIIMHLQFWCQGKRFRREKEVRKTYGSLLFDVETGHRILPKIIPWEFPSQLSELIEKEISKSLSMMDENSSLMGVVEEELDENLMQKGLDAPDNETYKIETKKLAMLKRNGSVQDCNEFTDQFDELSYSAGTPPIPLSRQTVRRKQVVLSSDSEDENLSNGYPVVLDKNTNNEASQGVNNNFPYCFPLTENCLSPTDKLLSGVENLEERGYQCSGRPDGIQIDETCQSFDVSCVPESTFVPETVMGDVTELLSRTVSCGHVGDTLQVSVSNDSIQTSLPVEANNLDKPILRWGNTCNMDPDISHREVEDFQDENVEGTRNYQVMDECSRVDFDKAYKFVEKPTSLVVTDLVQESWIKLRGCRTDLRHYVGSEQHDAIKSIELAYGMSGLISEADVLLSNCPLVDSLEPEVPSEGSDAFSWCDEQIQMTSTIAQHGFCFYAKDIAALGSKIACESSVDLPSEMLASTTNMMALGKLIGHDMRTTRTLHAARSLEMSPPKSDLSKSEINSSPFDIIQSIIPARSYLTARDVGLCEYLSSLRHISRSEASRLSGGIGKIRRRRGRAARHYLSTGSLGLSPEDILFLDQYNFFGKNSSQ</sequence>
<evidence type="ECO:0000256" key="6">
    <source>
        <dbReference type="ARBA" id="ARBA00023242"/>
    </source>
</evidence>
<keyword evidence="3" id="KW-0547">Nucleotide-binding</keyword>
<evidence type="ECO:0000256" key="2">
    <source>
        <dbReference type="ARBA" id="ARBA00006168"/>
    </source>
</evidence>
<feature type="compositionally biased region" description="Basic residues" evidence="8">
    <location>
        <begin position="23"/>
        <end position="33"/>
    </location>
</feature>
<comment type="similarity">
    <text evidence="2">Belongs to the rad17/RAD24 family.</text>
</comment>
<keyword evidence="5" id="KW-0067">ATP-binding</keyword>
<evidence type="ECO:0000256" key="8">
    <source>
        <dbReference type="SAM" id="MobiDB-lite"/>
    </source>
</evidence>
<dbReference type="AlphaFoldDB" id="A0A5N6REJ4"/>
<dbReference type="GO" id="GO:0003689">
    <property type="term" value="F:DNA clamp loader activity"/>
    <property type="evidence" value="ECO:0007669"/>
    <property type="project" value="TreeGrafter"/>
</dbReference>
<organism evidence="10 11">
    <name type="scientific">Carpinus fangiana</name>
    <dbReference type="NCBI Taxonomy" id="176857"/>
    <lineage>
        <taxon>Eukaryota</taxon>
        <taxon>Viridiplantae</taxon>
        <taxon>Streptophyta</taxon>
        <taxon>Embryophyta</taxon>
        <taxon>Tracheophyta</taxon>
        <taxon>Spermatophyta</taxon>
        <taxon>Magnoliopsida</taxon>
        <taxon>eudicotyledons</taxon>
        <taxon>Gunneridae</taxon>
        <taxon>Pentapetalae</taxon>
        <taxon>rosids</taxon>
        <taxon>fabids</taxon>
        <taxon>Fagales</taxon>
        <taxon>Betulaceae</taxon>
        <taxon>Carpinus</taxon>
    </lineage>
</organism>
<keyword evidence="4" id="KW-0227">DNA damage</keyword>
<reference evidence="10 11" key="1">
    <citation type="submission" date="2019-06" db="EMBL/GenBank/DDBJ databases">
        <title>A chromosomal-level reference genome of Carpinus fangiana (Coryloideae, Betulaceae).</title>
        <authorList>
            <person name="Yang X."/>
            <person name="Wang Z."/>
            <person name="Zhang L."/>
            <person name="Hao G."/>
            <person name="Liu J."/>
            <person name="Yang Y."/>
        </authorList>
    </citation>
    <scope>NUCLEOTIDE SEQUENCE [LARGE SCALE GENOMIC DNA]</scope>
    <source>
        <strain evidence="10">Cfa_2016G</strain>
        <tissue evidence="10">Leaf</tissue>
    </source>
</reference>
<proteinExistence type="inferred from homology"/>
<evidence type="ECO:0000256" key="7">
    <source>
        <dbReference type="ARBA" id="ARBA00023306"/>
    </source>
</evidence>
<gene>
    <name evidence="10" type="ORF">FH972_016008</name>
</gene>
<keyword evidence="7" id="KW-0131">Cell cycle</keyword>
<dbReference type="Pfam" id="PF00004">
    <property type="entry name" value="AAA"/>
    <property type="match status" value="1"/>
</dbReference>
<dbReference type="Gene3D" id="3.40.50.300">
    <property type="entry name" value="P-loop containing nucleotide triphosphate hydrolases"/>
    <property type="match status" value="1"/>
</dbReference>
<dbReference type="GO" id="GO:0000077">
    <property type="term" value="P:DNA damage checkpoint signaling"/>
    <property type="evidence" value="ECO:0007669"/>
    <property type="project" value="TreeGrafter"/>
</dbReference>
<dbReference type="PANTHER" id="PTHR12172:SF1">
    <property type="entry name" value="P-LOOP CONTAINING NUCLEOSIDE TRIPHOSPHATE HYDROLASES SUPERFAMILY PROTEIN"/>
    <property type="match status" value="1"/>
</dbReference>
<protein>
    <recommendedName>
        <fullName evidence="9">ATPase AAA-type core domain-containing protein</fullName>
    </recommendedName>
</protein>
<dbReference type="GO" id="GO:0006281">
    <property type="term" value="P:DNA repair"/>
    <property type="evidence" value="ECO:0007669"/>
    <property type="project" value="InterPro"/>
</dbReference>
<dbReference type="OrthoDB" id="9996895at2759"/>
<keyword evidence="6" id="KW-0539">Nucleus</keyword>
<evidence type="ECO:0000256" key="3">
    <source>
        <dbReference type="ARBA" id="ARBA00022741"/>
    </source>
</evidence>
<dbReference type="Gene3D" id="1.10.8.60">
    <property type="match status" value="1"/>
</dbReference>
<feature type="domain" description="ATPase AAA-type core" evidence="9">
    <location>
        <begin position="388"/>
        <end position="428"/>
    </location>
</feature>
<dbReference type="InterPro" id="IPR027417">
    <property type="entry name" value="P-loop_NTPase"/>
</dbReference>
<dbReference type="GO" id="GO:0003682">
    <property type="term" value="F:chromatin binding"/>
    <property type="evidence" value="ECO:0007669"/>
    <property type="project" value="TreeGrafter"/>
</dbReference>
<dbReference type="GO" id="GO:0016887">
    <property type="term" value="F:ATP hydrolysis activity"/>
    <property type="evidence" value="ECO:0007669"/>
    <property type="project" value="InterPro"/>
</dbReference>
<dbReference type="PANTHER" id="PTHR12172">
    <property type="entry name" value="CELL CYCLE CHECKPOINT PROTEIN RAD17"/>
    <property type="match status" value="1"/>
</dbReference>
<comment type="subcellular location">
    <subcellularLocation>
        <location evidence="1">Nucleus</location>
    </subcellularLocation>
</comment>
<feature type="compositionally biased region" description="Basic and acidic residues" evidence="8">
    <location>
        <begin position="43"/>
        <end position="59"/>
    </location>
</feature>
<dbReference type="GO" id="GO:0005634">
    <property type="term" value="C:nucleus"/>
    <property type="evidence" value="ECO:0007669"/>
    <property type="project" value="UniProtKB-SubCell"/>
</dbReference>
<feature type="compositionally biased region" description="Acidic residues" evidence="8">
    <location>
        <begin position="60"/>
        <end position="69"/>
    </location>
</feature>
<evidence type="ECO:0000259" key="9">
    <source>
        <dbReference type="Pfam" id="PF00004"/>
    </source>
</evidence>